<evidence type="ECO:0000313" key="3">
    <source>
        <dbReference type="Proteomes" id="UP000002630"/>
    </source>
</evidence>
<feature type="compositionally biased region" description="Polar residues" evidence="1">
    <location>
        <begin position="10"/>
        <end position="22"/>
    </location>
</feature>
<feature type="region of interest" description="Disordered" evidence="1">
    <location>
        <begin position="184"/>
        <end position="223"/>
    </location>
</feature>
<keyword evidence="3" id="KW-1185">Reference proteome</keyword>
<proteinExistence type="predicted"/>
<feature type="region of interest" description="Disordered" evidence="1">
    <location>
        <begin position="117"/>
        <end position="138"/>
    </location>
</feature>
<dbReference type="EMBL" id="FN649728">
    <property type="protein sequence ID" value="CBN78550.1"/>
    <property type="molecule type" value="Genomic_DNA"/>
</dbReference>
<protein>
    <submittedName>
        <fullName evidence="2">Uncharacterized protein</fullName>
    </submittedName>
</protein>
<evidence type="ECO:0000313" key="2">
    <source>
        <dbReference type="EMBL" id="CBN78550.1"/>
    </source>
</evidence>
<dbReference type="InParanoid" id="D8LE33"/>
<dbReference type="Proteomes" id="UP000002630">
    <property type="component" value="Linkage Group LG03"/>
</dbReference>
<reference evidence="2 3" key="1">
    <citation type="journal article" date="2010" name="Nature">
        <title>The Ectocarpus genome and the independent evolution of multicellularity in brown algae.</title>
        <authorList>
            <person name="Cock J.M."/>
            <person name="Sterck L."/>
            <person name="Rouze P."/>
            <person name="Scornet D."/>
            <person name="Allen A.E."/>
            <person name="Amoutzias G."/>
            <person name="Anthouard V."/>
            <person name="Artiguenave F."/>
            <person name="Aury J.M."/>
            <person name="Badger J.H."/>
            <person name="Beszteri B."/>
            <person name="Billiau K."/>
            <person name="Bonnet E."/>
            <person name="Bothwell J.H."/>
            <person name="Bowler C."/>
            <person name="Boyen C."/>
            <person name="Brownlee C."/>
            <person name="Carrano C.J."/>
            <person name="Charrier B."/>
            <person name="Cho G.Y."/>
            <person name="Coelho S.M."/>
            <person name="Collen J."/>
            <person name="Corre E."/>
            <person name="Da Silva C."/>
            <person name="Delage L."/>
            <person name="Delaroque N."/>
            <person name="Dittami S.M."/>
            <person name="Doulbeau S."/>
            <person name="Elias M."/>
            <person name="Farnham G."/>
            <person name="Gachon C.M."/>
            <person name="Gschloessl B."/>
            <person name="Heesch S."/>
            <person name="Jabbari K."/>
            <person name="Jubin C."/>
            <person name="Kawai H."/>
            <person name="Kimura K."/>
            <person name="Kloareg B."/>
            <person name="Kupper F.C."/>
            <person name="Lang D."/>
            <person name="Le Bail A."/>
            <person name="Leblanc C."/>
            <person name="Lerouge P."/>
            <person name="Lohr M."/>
            <person name="Lopez P.J."/>
            <person name="Martens C."/>
            <person name="Maumus F."/>
            <person name="Michel G."/>
            <person name="Miranda-Saavedra D."/>
            <person name="Morales J."/>
            <person name="Moreau H."/>
            <person name="Motomura T."/>
            <person name="Nagasato C."/>
            <person name="Napoli C.A."/>
            <person name="Nelson D.R."/>
            <person name="Nyvall-Collen P."/>
            <person name="Peters A.F."/>
            <person name="Pommier C."/>
            <person name="Potin P."/>
            <person name="Poulain J."/>
            <person name="Quesneville H."/>
            <person name="Read B."/>
            <person name="Rensing S.A."/>
            <person name="Ritter A."/>
            <person name="Rousvoal S."/>
            <person name="Samanta M."/>
            <person name="Samson G."/>
            <person name="Schroeder D.C."/>
            <person name="Segurens B."/>
            <person name="Strittmatter M."/>
            <person name="Tonon T."/>
            <person name="Tregear J.W."/>
            <person name="Valentin K."/>
            <person name="von Dassow P."/>
            <person name="Yamagishi T."/>
            <person name="Van de Peer Y."/>
            <person name="Wincker P."/>
        </authorList>
    </citation>
    <scope>NUCLEOTIDE SEQUENCE [LARGE SCALE GENOMIC DNA]</scope>
    <source>
        <strain evidence="3">Ec32 / CCAP1310/4</strain>
    </source>
</reference>
<feature type="region of interest" description="Disordered" evidence="1">
    <location>
        <begin position="1"/>
        <end position="37"/>
    </location>
</feature>
<accession>D8LE33</accession>
<evidence type="ECO:0000256" key="1">
    <source>
        <dbReference type="SAM" id="MobiDB-lite"/>
    </source>
</evidence>
<name>D8LE33_ECTSI</name>
<dbReference type="EMBL" id="FN647931">
    <property type="protein sequence ID" value="CBN78550.1"/>
    <property type="molecule type" value="Genomic_DNA"/>
</dbReference>
<gene>
    <name evidence="2" type="ORF">Esi_0129_0052</name>
</gene>
<dbReference type="OrthoDB" id="10536793at2759"/>
<dbReference type="AlphaFoldDB" id="D8LE33"/>
<organism evidence="2 3">
    <name type="scientific">Ectocarpus siliculosus</name>
    <name type="common">Brown alga</name>
    <name type="synonym">Conferva siliculosa</name>
    <dbReference type="NCBI Taxonomy" id="2880"/>
    <lineage>
        <taxon>Eukaryota</taxon>
        <taxon>Sar</taxon>
        <taxon>Stramenopiles</taxon>
        <taxon>Ochrophyta</taxon>
        <taxon>PX clade</taxon>
        <taxon>Phaeophyceae</taxon>
        <taxon>Ectocarpales</taxon>
        <taxon>Ectocarpaceae</taxon>
        <taxon>Ectocarpus</taxon>
    </lineage>
</organism>
<sequence>MVRQILRLTRSGSYSPTKTTTPRDPGRALPATAETTTPECRARGIAKAATSLGIISAKEADIVIRKHTQLARVHKLIPSLAGPTSCTVSTFAQPRSGEVLLLLQNGPGNCNNTINCSENGESSSEVGDGQQGRQKPGREHFDGMAAAAAAAMAAPRSDSFLPSTAAETGKTTTNDEDGRHLLRLFPRGRHPPASLPKGRRPGGGVAAEKNTTSALGGGAGSRRSRSGAAFLAAEYAIGRVSHGTRRSVGHPVM</sequence>